<reference evidence="1" key="1">
    <citation type="submission" date="2021-06" db="EMBL/GenBank/DDBJ databases">
        <authorList>
            <person name="Kallberg Y."/>
            <person name="Tangrot J."/>
            <person name="Rosling A."/>
        </authorList>
    </citation>
    <scope>NUCLEOTIDE SEQUENCE</scope>
    <source>
        <strain evidence="1">IA702</strain>
    </source>
</reference>
<sequence length="97" mass="11279">MTSLDPKGLFFECLVISLFQSKKATYNYWPVDNINSQAEPEKLTVQPPADVMTFQDLKGLKEIVNEAHVREIVNKYLVDDEMDEEELTNEQIEQKTR</sequence>
<keyword evidence="2" id="KW-1185">Reference proteome</keyword>
<feature type="non-terminal residue" evidence="1">
    <location>
        <position position="97"/>
    </location>
</feature>
<protein>
    <submittedName>
        <fullName evidence="1">5213_t:CDS:1</fullName>
    </submittedName>
</protein>
<dbReference type="AlphaFoldDB" id="A0A9N9FM67"/>
<gene>
    <name evidence="1" type="ORF">POCULU_LOCUS4675</name>
</gene>
<dbReference type="OrthoDB" id="10397959at2759"/>
<name>A0A9N9FM67_9GLOM</name>
<dbReference type="EMBL" id="CAJVPJ010000624">
    <property type="protein sequence ID" value="CAG8543903.1"/>
    <property type="molecule type" value="Genomic_DNA"/>
</dbReference>
<accession>A0A9N9FM67</accession>
<organism evidence="1 2">
    <name type="scientific">Paraglomus occultum</name>
    <dbReference type="NCBI Taxonomy" id="144539"/>
    <lineage>
        <taxon>Eukaryota</taxon>
        <taxon>Fungi</taxon>
        <taxon>Fungi incertae sedis</taxon>
        <taxon>Mucoromycota</taxon>
        <taxon>Glomeromycotina</taxon>
        <taxon>Glomeromycetes</taxon>
        <taxon>Paraglomerales</taxon>
        <taxon>Paraglomeraceae</taxon>
        <taxon>Paraglomus</taxon>
    </lineage>
</organism>
<dbReference type="Proteomes" id="UP000789572">
    <property type="component" value="Unassembled WGS sequence"/>
</dbReference>
<evidence type="ECO:0000313" key="2">
    <source>
        <dbReference type="Proteomes" id="UP000789572"/>
    </source>
</evidence>
<evidence type="ECO:0000313" key="1">
    <source>
        <dbReference type="EMBL" id="CAG8543903.1"/>
    </source>
</evidence>
<proteinExistence type="predicted"/>
<comment type="caution">
    <text evidence="1">The sequence shown here is derived from an EMBL/GenBank/DDBJ whole genome shotgun (WGS) entry which is preliminary data.</text>
</comment>